<gene>
    <name evidence="2" type="ORF">HG263_11015</name>
</gene>
<evidence type="ECO:0000313" key="2">
    <source>
        <dbReference type="EMBL" id="NOU51058.1"/>
    </source>
</evidence>
<evidence type="ECO:0000256" key="1">
    <source>
        <dbReference type="SAM" id="SignalP"/>
    </source>
</evidence>
<dbReference type="EMBL" id="JABBPG010000004">
    <property type="protein sequence ID" value="NOU51058.1"/>
    <property type="molecule type" value="Genomic_DNA"/>
</dbReference>
<dbReference type="RefSeq" id="WP_171626136.1">
    <property type="nucleotide sequence ID" value="NZ_JABBPG010000004.1"/>
</dbReference>
<comment type="caution">
    <text evidence="2">The sequence shown here is derived from an EMBL/GenBank/DDBJ whole genome shotgun (WGS) entry which is preliminary data.</text>
</comment>
<reference evidence="2 3" key="1">
    <citation type="submission" date="2020-04" db="EMBL/GenBank/DDBJ databases">
        <title>Pseudoalteromonas caenipelagi sp. nov., isolated from a tidal flat.</title>
        <authorList>
            <person name="Park S."/>
            <person name="Yoon J.-H."/>
        </authorList>
    </citation>
    <scope>NUCLEOTIDE SEQUENCE [LARGE SCALE GENOMIC DNA]</scope>
    <source>
        <strain evidence="2 3">JBTF-M23</strain>
    </source>
</reference>
<keyword evidence="3" id="KW-1185">Reference proteome</keyword>
<organism evidence="2 3">
    <name type="scientific">Pseudoalteromonas caenipelagi</name>
    <dbReference type="NCBI Taxonomy" id="2726988"/>
    <lineage>
        <taxon>Bacteria</taxon>
        <taxon>Pseudomonadati</taxon>
        <taxon>Pseudomonadota</taxon>
        <taxon>Gammaproteobacteria</taxon>
        <taxon>Alteromonadales</taxon>
        <taxon>Pseudoalteromonadaceae</taxon>
        <taxon>Pseudoalteromonas</taxon>
    </lineage>
</organism>
<evidence type="ECO:0000313" key="3">
    <source>
        <dbReference type="Proteomes" id="UP000586305"/>
    </source>
</evidence>
<feature type="chain" id="PRO_5032942190" evidence="1">
    <location>
        <begin position="26"/>
        <end position="98"/>
    </location>
</feature>
<dbReference type="AlphaFoldDB" id="A0A849VE43"/>
<accession>A0A849VE43</accession>
<proteinExistence type="predicted"/>
<sequence length="98" mass="10831">MLGQLKTRMLVLSAIVVMSTGFVFQDEATLALTKHDNCTCKTTDGSAAQYCETEKDINWYSWFMGQSGSAQFHYLDLLELLLGSDRQSDSGISSRPGL</sequence>
<keyword evidence="1" id="KW-0732">Signal</keyword>
<dbReference type="Proteomes" id="UP000586305">
    <property type="component" value="Unassembled WGS sequence"/>
</dbReference>
<name>A0A849VE43_9GAMM</name>
<feature type="signal peptide" evidence="1">
    <location>
        <begin position="1"/>
        <end position="25"/>
    </location>
</feature>
<protein>
    <submittedName>
        <fullName evidence="2">Uncharacterized protein</fullName>
    </submittedName>
</protein>